<keyword evidence="3" id="KW-1185">Reference proteome</keyword>
<keyword evidence="1" id="KW-1133">Transmembrane helix</keyword>
<gene>
    <name evidence="2" type="ORF">P3X46_004940</name>
</gene>
<name>A0ABQ9MYA3_HEVBR</name>
<accession>A0ABQ9MYA3</accession>
<keyword evidence="1" id="KW-0472">Membrane</keyword>
<reference evidence="2" key="1">
    <citation type="journal article" date="2023" name="Plant Biotechnol. J.">
        <title>Chromosome-level wild Hevea brasiliensis genome provides new tools for genomic-assisted breeding and valuable loci to elevate rubber yield.</title>
        <authorList>
            <person name="Cheng H."/>
            <person name="Song X."/>
            <person name="Hu Y."/>
            <person name="Wu T."/>
            <person name="Yang Q."/>
            <person name="An Z."/>
            <person name="Feng S."/>
            <person name="Deng Z."/>
            <person name="Wu W."/>
            <person name="Zeng X."/>
            <person name="Tu M."/>
            <person name="Wang X."/>
            <person name="Huang H."/>
        </authorList>
    </citation>
    <scope>NUCLEOTIDE SEQUENCE</scope>
    <source>
        <strain evidence="2">MT/VB/25A 57/8</strain>
    </source>
</reference>
<organism evidence="2 3">
    <name type="scientific">Hevea brasiliensis</name>
    <name type="common">Para rubber tree</name>
    <name type="synonym">Siphonia brasiliensis</name>
    <dbReference type="NCBI Taxonomy" id="3981"/>
    <lineage>
        <taxon>Eukaryota</taxon>
        <taxon>Viridiplantae</taxon>
        <taxon>Streptophyta</taxon>
        <taxon>Embryophyta</taxon>
        <taxon>Tracheophyta</taxon>
        <taxon>Spermatophyta</taxon>
        <taxon>Magnoliopsida</taxon>
        <taxon>eudicotyledons</taxon>
        <taxon>Gunneridae</taxon>
        <taxon>Pentapetalae</taxon>
        <taxon>rosids</taxon>
        <taxon>fabids</taxon>
        <taxon>Malpighiales</taxon>
        <taxon>Euphorbiaceae</taxon>
        <taxon>Crotonoideae</taxon>
        <taxon>Micrandreae</taxon>
        <taxon>Hevea</taxon>
    </lineage>
</organism>
<protein>
    <recommendedName>
        <fullName evidence="4">Zinc finger GRF-type domain-containing protein</fullName>
    </recommendedName>
</protein>
<evidence type="ECO:0000256" key="1">
    <source>
        <dbReference type="SAM" id="Phobius"/>
    </source>
</evidence>
<proteinExistence type="predicted"/>
<comment type="caution">
    <text evidence="2">The sequence shown here is derived from an EMBL/GenBank/DDBJ whole genome shotgun (WGS) entry which is preliminary data.</text>
</comment>
<sequence>MAAISSSSEMSPARSEEVVGDSVVMCRHRVRASLYTSWTMGNPGQTFFRCGYWERSGKLSIVLWVGDEQGNDCAFFQCYGPPCFGREKEIHTFGLKQRNSLKEKVKVLKDLNNKVTHKWTVINEKCEKMETLNIQLQGTIEELTKWKKMLQIKILELKKELRLHRRKSVVYFMLIVLVVLYVLNLKM</sequence>
<keyword evidence="1" id="KW-0812">Transmembrane</keyword>
<dbReference type="EMBL" id="JARPOI010000003">
    <property type="protein sequence ID" value="KAJ9185287.1"/>
    <property type="molecule type" value="Genomic_DNA"/>
</dbReference>
<evidence type="ECO:0000313" key="3">
    <source>
        <dbReference type="Proteomes" id="UP001174677"/>
    </source>
</evidence>
<feature type="transmembrane region" description="Helical" evidence="1">
    <location>
        <begin position="168"/>
        <end position="185"/>
    </location>
</feature>
<evidence type="ECO:0008006" key="4">
    <source>
        <dbReference type="Google" id="ProtNLM"/>
    </source>
</evidence>
<dbReference type="PANTHER" id="PTHR33248">
    <property type="entry name" value="ZINC ION-BINDING PROTEIN"/>
    <property type="match status" value="1"/>
</dbReference>
<dbReference type="Proteomes" id="UP001174677">
    <property type="component" value="Chromosome 3"/>
</dbReference>
<evidence type="ECO:0000313" key="2">
    <source>
        <dbReference type="EMBL" id="KAJ9185287.1"/>
    </source>
</evidence>